<reference evidence="2" key="1">
    <citation type="submission" date="2016-10" db="EMBL/GenBank/DDBJ databases">
        <authorList>
            <person name="Varghese N."/>
            <person name="Submissions S."/>
        </authorList>
    </citation>
    <scope>NUCLEOTIDE SEQUENCE [LARGE SCALE GENOMIC DNA]</scope>
    <source>
        <strain evidence="2">DSM 25232 / NCIMB 14723 / 92V</strain>
    </source>
</reference>
<dbReference type="STRING" id="1038014.SAMN04487910_2667"/>
<organism evidence="1 2">
    <name type="scientific">Aquimarina amphilecti</name>
    <dbReference type="NCBI Taxonomy" id="1038014"/>
    <lineage>
        <taxon>Bacteria</taxon>
        <taxon>Pseudomonadati</taxon>
        <taxon>Bacteroidota</taxon>
        <taxon>Flavobacteriia</taxon>
        <taxon>Flavobacteriales</taxon>
        <taxon>Flavobacteriaceae</taxon>
        <taxon>Aquimarina</taxon>
    </lineage>
</organism>
<protein>
    <submittedName>
        <fullName evidence="1">Uncharacterized protein</fullName>
    </submittedName>
</protein>
<evidence type="ECO:0000313" key="1">
    <source>
        <dbReference type="EMBL" id="SEL50770.1"/>
    </source>
</evidence>
<dbReference type="Proteomes" id="UP000198521">
    <property type="component" value="Unassembled WGS sequence"/>
</dbReference>
<proteinExistence type="predicted"/>
<evidence type="ECO:0000313" key="2">
    <source>
        <dbReference type="Proteomes" id="UP000198521"/>
    </source>
</evidence>
<keyword evidence="2" id="KW-1185">Reference proteome</keyword>
<name>A0A1H7QS06_AQUAM</name>
<dbReference type="AlphaFoldDB" id="A0A1H7QS06"/>
<dbReference type="EMBL" id="FOAB01000004">
    <property type="protein sequence ID" value="SEL50770.1"/>
    <property type="molecule type" value="Genomic_DNA"/>
</dbReference>
<accession>A0A1H7QS06</accession>
<sequence length="137" mass="15832">MTRAQLKSRLIIQFSRLRSYQYGIIHLKTLNTKNEGTGFSYEYNLPDAWGICYALYRTYKGSLNNGYILLDMSELSSTTKNIRGRYKFSGSDIDQTKDTLIIAVSKYKKQLSAEIEKFDNGQLVIRNTLQIVKNIKK</sequence>
<gene>
    <name evidence="1" type="ORF">SAMN04487910_2667</name>
</gene>